<organism evidence="2 3">
    <name type="scientific">Protopolystoma xenopodis</name>
    <dbReference type="NCBI Taxonomy" id="117903"/>
    <lineage>
        <taxon>Eukaryota</taxon>
        <taxon>Metazoa</taxon>
        <taxon>Spiralia</taxon>
        <taxon>Lophotrochozoa</taxon>
        <taxon>Platyhelminthes</taxon>
        <taxon>Monogenea</taxon>
        <taxon>Polyopisthocotylea</taxon>
        <taxon>Polystomatidea</taxon>
        <taxon>Polystomatidae</taxon>
        <taxon>Protopolystoma</taxon>
    </lineage>
</organism>
<feature type="compositionally biased region" description="Low complexity" evidence="1">
    <location>
        <begin position="7"/>
        <end position="38"/>
    </location>
</feature>
<dbReference type="GO" id="GO:0031012">
    <property type="term" value="C:extracellular matrix"/>
    <property type="evidence" value="ECO:0007669"/>
    <property type="project" value="TreeGrafter"/>
</dbReference>
<dbReference type="AlphaFoldDB" id="A0A3S5CUQ8"/>
<dbReference type="Pfam" id="PF01391">
    <property type="entry name" value="Collagen"/>
    <property type="match status" value="1"/>
</dbReference>
<name>A0A3S5CUQ8_9PLAT</name>
<reference evidence="2" key="1">
    <citation type="submission" date="2018-11" db="EMBL/GenBank/DDBJ databases">
        <authorList>
            <consortium name="Pathogen Informatics"/>
        </authorList>
    </citation>
    <scope>NUCLEOTIDE SEQUENCE</scope>
</reference>
<protein>
    <recommendedName>
        <fullName evidence="4">Collagen IV NC1 domain-containing protein</fullName>
    </recommendedName>
</protein>
<dbReference type="GO" id="GO:0005615">
    <property type="term" value="C:extracellular space"/>
    <property type="evidence" value="ECO:0007669"/>
    <property type="project" value="TreeGrafter"/>
</dbReference>
<dbReference type="GO" id="GO:0030198">
    <property type="term" value="P:extracellular matrix organization"/>
    <property type="evidence" value="ECO:0007669"/>
    <property type="project" value="TreeGrafter"/>
</dbReference>
<feature type="compositionally biased region" description="Gly residues" evidence="1">
    <location>
        <begin position="62"/>
        <end position="71"/>
    </location>
</feature>
<dbReference type="GO" id="GO:0030020">
    <property type="term" value="F:extracellular matrix structural constituent conferring tensile strength"/>
    <property type="evidence" value="ECO:0007669"/>
    <property type="project" value="TreeGrafter"/>
</dbReference>
<dbReference type="PANTHER" id="PTHR24023:SF1112">
    <property type="entry name" value="COL_CUTICLE_N DOMAIN-CONTAINING PROTEIN-RELATED"/>
    <property type="match status" value="1"/>
</dbReference>
<dbReference type="EMBL" id="CAAALY010259615">
    <property type="protein sequence ID" value="VEL38957.1"/>
    <property type="molecule type" value="Genomic_DNA"/>
</dbReference>
<dbReference type="InterPro" id="IPR008160">
    <property type="entry name" value="Collagen"/>
</dbReference>
<evidence type="ECO:0000256" key="1">
    <source>
        <dbReference type="SAM" id="MobiDB-lite"/>
    </source>
</evidence>
<sequence>MPGQAGLPGRSGLPGRPGLPGSEGQQGLPGEPGLPGDEGVSGLDGAKGGAGLTPNCAIGLPGQSGGQGPQGAQGMPGPKGVRDGSKGSAVYKVHIPRFDEDMYKVGFVITRSDKSDSKTLFILGQLWYNSILALLHAIPDIHSDRHA</sequence>
<comment type="caution">
    <text evidence="2">The sequence shown here is derived from an EMBL/GenBank/DDBJ whole genome shotgun (WGS) entry which is preliminary data.</text>
</comment>
<dbReference type="PANTHER" id="PTHR24023">
    <property type="entry name" value="COLLAGEN ALPHA"/>
    <property type="match status" value="1"/>
</dbReference>
<proteinExistence type="predicted"/>
<dbReference type="InterPro" id="IPR050149">
    <property type="entry name" value="Collagen_superfamily"/>
</dbReference>
<evidence type="ECO:0000313" key="3">
    <source>
        <dbReference type="Proteomes" id="UP000784294"/>
    </source>
</evidence>
<gene>
    <name evidence="2" type="ORF">PXEA_LOCUS32397</name>
</gene>
<feature type="region of interest" description="Disordered" evidence="1">
    <location>
        <begin position="1"/>
        <end position="86"/>
    </location>
</feature>
<accession>A0A3S5CUQ8</accession>
<dbReference type="Proteomes" id="UP000784294">
    <property type="component" value="Unassembled WGS sequence"/>
</dbReference>
<keyword evidence="3" id="KW-1185">Reference proteome</keyword>
<evidence type="ECO:0000313" key="2">
    <source>
        <dbReference type="EMBL" id="VEL38957.1"/>
    </source>
</evidence>
<evidence type="ECO:0008006" key="4">
    <source>
        <dbReference type="Google" id="ProtNLM"/>
    </source>
</evidence>